<dbReference type="PANTHER" id="PTHR30474:SF2">
    <property type="entry name" value="PEPTIDOGLYCAN GLYCOSYLTRANSFERASE FTSW-RELATED"/>
    <property type="match status" value="1"/>
</dbReference>
<dbReference type="GO" id="GO:0015648">
    <property type="term" value="F:lipid-linked peptidoglycan transporter activity"/>
    <property type="evidence" value="ECO:0007669"/>
    <property type="project" value="TreeGrafter"/>
</dbReference>
<evidence type="ECO:0000256" key="8">
    <source>
        <dbReference type="ARBA" id="ARBA00022960"/>
    </source>
</evidence>
<dbReference type="AlphaFoldDB" id="C8W472"/>
<evidence type="ECO:0000256" key="12">
    <source>
        <dbReference type="ARBA" id="ARBA00023306"/>
    </source>
</evidence>
<evidence type="ECO:0000256" key="10">
    <source>
        <dbReference type="ARBA" id="ARBA00022989"/>
    </source>
</evidence>
<dbReference type="GO" id="GO:0051301">
    <property type="term" value="P:cell division"/>
    <property type="evidence" value="ECO:0007669"/>
    <property type="project" value="UniProtKB-KW"/>
</dbReference>
<dbReference type="GO" id="GO:0009252">
    <property type="term" value="P:peptidoglycan biosynthetic process"/>
    <property type="evidence" value="ECO:0007669"/>
    <property type="project" value="UniProtKB-KW"/>
</dbReference>
<dbReference type="HOGENOM" id="CLU_029243_0_1_9"/>
<evidence type="ECO:0000256" key="19">
    <source>
        <dbReference type="ARBA" id="ARBA00044770"/>
    </source>
</evidence>
<evidence type="ECO:0000256" key="15">
    <source>
        <dbReference type="ARBA" id="ARBA00033270"/>
    </source>
</evidence>
<evidence type="ECO:0000256" key="9">
    <source>
        <dbReference type="ARBA" id="ARBA00022984"/>
    </source>
</evidence>
<keyword evidence="10 22" id="KW-1133">Transmembrane helix</keyword>
<evidence type="ECO:0000256" key="7">
    <source>
        <dbReference type="ARBA" id="ARBA00022692"/>
    </source>
</evidence>
<protein>
    <recommendedName>
        <fullName evidence="17">Probable peptidoglycan glycosyltransferase FtsW</fullName>
        <ecNumber evidence="19">2.4.99.28</ecNumber>
    </recommendedName>
    <alternativeName>
        <fullName evidence="18">Cell division protein FtsW</fullName>
    </alternativeName>
    <alternativeName>
        <fullName evidence="15">Cell wall polymerase</fullName>
    </alternativeName>
    <alternativeName>
        <fullName evidence="14">Peptidoglycan polymerase</fullName>
    </alternativeName>
</protein>
<dbReference type="GO" id="GO:0032153">
    <property type="term" value="C:cell division site"/>
    <property type="evidence" value="ECO:0007669"/>
    <property type="project" value="TreeGrafter"/>
</dbReference>
<proteinExistence type="inferred from homology"/>
<evidence type="ECO:0000256" key="22">
    <source>
        <dbReference type="SAM" id="Phobius"/>
    </source>
</evidence>
<dbReference type="STRING" id="485916.Dtox_1054"/>
<evidence type="ECO:0000256" key="3">
    <source>
        <dbReference type="ARBA" id="ARBA00022475"/>
    </source>
</evidence>
<dbReference type="KEGG" id="dae:Dtox_1054"/>
<keyword evidence="3" id="KW-1003">Cell membrane</keyword>
<evidence type="ECO:0000256" key="18">
    <source>
        <dbReference type="ARBA" id="ARBA00041418"/>
    </source>
</evidence>
<keyword evidence="24" id="KW-1185">Reference proteome</keyword>
<gene>
    <name evidence="23" type="ordered locus">Dtox_1054</name>
</gene>
<organism evidence="23 24">
    <name type="scientific">Desulfofarcimen acetoxidans (strain ATCC 49208 / DSM 771 / KCTC 5769 / VKM B-1644 / 5575)</name>
    <name type="common">Desulfotomaculum acetoxidans</name>
    <dbReference type="NCBI Taxonomy" id="485916"/>
    <lineage>
        <taxon>Bacteria</taxon>
        <taxon>Bacillati</taxon>
        <taxon>Bacillota</taxon>
        <taxon>Clostridia</taxon>
        <taxon>Eubacteriales</taxon>
        <taxon>Peptococcaceae</taxon>
        <taxon>Desulfofarcimen</taxon>
    </lineage>
</organism>
<evidence type="ECO:0000256" key="4">
    <source>
        <dbReference type="ARBA" id="ARBA00022618"/>
    </source>
</evidence>
<evidence type="ECO:0000256" key="1">
    <source>
        <dbReference type="ARBA" id="ARBA00004651"/>
    </source>
</evidence>
<evidence type="ECO:0000256" key="2">
    <source>
        <dbReference type="ARBA" id="ARBA00004752"/>
    </source>
</evidence>
<feature type="transmembrane region" description="Helical" evidence="22">
    <location>
        <begin position="268"/>
        <end position="294"/>
    </location>
</feature>
<keyword evidence="6" id="KW-0808">Transferase</keyword>
<dbReference type="PANTHER" id="PTHR30474">
    <property type="entry name" value="CELL CYCLE PROTEIN"/>
    <property type="match status" value="1"/>
</dbReference>
<evidence type="ECO:0000256" key="20">
    <source>
        <dbReference type="ARBA" id="ARBA00049902"/>
    </source>
</evidence>
<reference evidence="23 24" key="1">
    <citation type="journal article" date="2009" name="Stand. Genomic Sci.">
        <title>Complete genome sequence of Desulfotomaculum acetoxidans type strain (5575).</title>
        <authorList>
            <person name="Spring S."/>
            <person name="Lapidus A."/>
            <person name="Schroder M."/>
            <person name="Gleim D."/>
            <person name="Sims D."/>
            <person name="Meincke L."/>
            <person name="Glavina Del Rio T."/>
            <person name="Tice H."/>
            <person name="Copeland A."/>
            <person name="Cheng J.F."/>
            <person name="Lucas S."/>
            <person name="Chen F."/>
            <person name="Nolan M."/>
            <person name="Bruce D."/>
            <person name="Goodwin L."/>
            <person name="Pitluck S."/>
            <person name="Ivanova N."/>
            <person name="Mavromatis K."/>
            <person name="Mikhailova N."/>
            <person name="Pati A."/>
            <person name="Chen A."/>
            <person name="Palaniappan K."/>
            <person name="Land M."/>
            <person name="Hauser L."/>
            <person name="Chang Y.J."/>
            <person name="Jeffries C.D."/>
            <person name="Chain P."/>
            <person name="Saunders E."/>
            <person name="Brettin T."/>
            <person name="Detter J.C."/>
            <person name="Goker M."/>
            <person name="Bristow J."/>
            <person name="Eisen J.A."/>
            <person name="Markowitz V."/>
            <person name="Hugenholtz P."/>
            <person name="Kyrpides N.C."/>
            <person name="Klenk H.P."/>
            <person name="Han C."/>
        </authorList>
    </citation>
    <scope>NUCLEOTIDE SEQUENCE [LARGE SCALE GENOMIC DNA]</scope>
    <source>
        <strain evidence="24">ATCC 49208 / DSM 771 / VKM B-1644</strain>
    </source>
</reference>
<feature type="transmembrane region" description="Helical" evidence="22">
    <location>
        <begin position="142"/>
        <end position="161"/>
    </location>
</feature>
<evidence type="ECO:0000313" key="23">
    <source>
        <dbReference type="EMBL" id="ACV61940.1"/>
    </source>
</evidence>
<comment type="similarity">
    <text evidence="16">Belongs to the SEDS family. FtsW subfamily.</text>
</comment>
<feature type="transmembrane region" description="Helical" evidence="22">
    <location>
        <begin position="81"/>
        <end position="101"/>
    </location>
</feature>
<dbReference type="GO" id="GO:0008360">
    <property type="term" value="P:regulation of cell shape"/>
    <property type="evidence" value="ECO:0007669"/>
    <property type="project" value="UniProtKB-KW"/>
</dbReference>
<evidence type="ECO:0000256" key="6">
    <source>
        <dbReference type="ARBA" id="ARBA00022679"/>
    </source>
</evidence>
<dbReference type="InterPro" id="IPR013437">
    <property type="entry name" value="FtsW"/>
</dbReference>
<evidence type="ECO:0000313" key="24">
    <source>
        <dbReference type="Proteomes" id="UP000002217"/>
    </source>
</evidence>
<sequence>MRGRKRPPDFLLFITVLMLLGIGVVMVFSASEYTALVREYYNHDPFYFFKKQLMFAVAGLLIMGLIVKYDYWRFKKHTNKIAIAAFVLLILVLIPGIGVVSHGARRWIGIGLWTFQPSELVKMCLIIFTAHGLSQKGHQIKSFTRGLLPYLMMMAGASGLILLQPDLGTASTLAGTIVFMFFAAGARLSNMAALSGAGIMAVALAIYFEPYRMKRFLAFWDPWADPQGDGFHIIQGLLALGSGGFFGTGLGQGRHSKLLYVPEQHTDFIFAAVGEELGFIGACLVILLFGMFVWRGLKIAIDSPDPFASLTAAGLTLGIALQAIINMGVVTGSLPVTGITLPFISYGGTSLIFTLIGVGIILNISRYTTSR</sequence>
<evidence type="ECO:0000256" key="11">
    <source>
        <dbReference type="ARBA" id="ARBA00023136"/>
    </source>
</evidence>
<keyword evidence="7 22" id="KW-0812">Transmembrane</keyword>
<dbReference type="NCBIfam" id="TIGR02614">
    <property type="entry name" value="ftsW"/>
    <property type="match status" value="1"/>
</dbReference>
<dbReference type="GO" id="GO:0005886">
    <property type="term" value="C:plasma membrane"/>
    <property type="evidence" value="ECO:0007669"/>
    <property type="project" value="UniProtKB-SubCell"/>
</dbReference>
<comment type="catalytic activity">
    <reaction evidence="20">
        <text>[GlcNAc-(1-&gt;4)-Mur2Ac(oyl-L-Ala-gamma-D-Glu-L-Lys-D-Ala-D-Ala)](n)-di-trans,octa-cis-undecaprenyl diphosphate + beta-D-GlcNAc-(1-&gt;4)-Mur2Ac(oyl-L-Ala-gamma-D-Glu-L-Lys-D-Ala-D-Ala)-di-trans,octa-cis-undecaprenyl diphosphate = [GlcNAc-(1-&gt;4)-Mur2Ac(oyl-L-Ala-gamma-D-Glu-L-Lys-D-Ala-D-Ala)](n+1)-di-trans,octa-cis-undecaprenyl diphosphate + di-trans,octa-cis-undecaprenyl diphosphate + H(+)</text>
        <dbReference type="Rhea" id="RHEA:23708"/>
        <dbReference type="Rhea" id="RHEA-COMP:9602"/>
        <dbReference type="Rhea" id="RHEA-COMP:9603"/>
        <dbReference type="ChEBI" id="CHEBI:15378"/>
        <dbReference type="ChEBI" id="CHEBI:58405"/>
        <dbReference type="ChEBI" id="CHEBI:60033"/>
        <dbReference type="ChEBI" id="CHEBI:78435"/>
        <dbReference type="EC" id="2.4.99.28"/>
    </reaction>
</comment>
<evidence type="ECO:0000256" key="21">
    <source>
        <dbReference type="ARBA" id="ARBA00049966"/>
    </source>
</evidence>
<comment type="subcellular location">
    <subcellularLocation>
        <location evidence="1">Cell membrane</location>
        <topology evidence="1">Multi-pass membrane protein</topology>
    </subcellularLocation>
</comment>
<feature type="transmembrane region" description="Helical" evidence="22">
    <location>
        <begin position="53"/>
        <end position="69"/>
    </location>
</feature>
<keyword evidence="12" id="KW-0131">Cell cycle</keyword>
<evidence type="ECO:0000256" key="17">
    <source>
        <dbReference type="ARBA" id="ARBA00041185"/>
    </source>
</evidence>
<keyword evidence="5" id="KW-0328">Glycosyltransferase</keyword>
<keyword evidence="11 22" id="KW-0472">Membrane</keyword>
<evidence type="ECO:0000256" key="13">
    <source>
        <dbReference type="ARBA" id="ARBA00023316"/>
    </source>
</evidence>
<accession>C8W472</accession>
<dbReference type="InterPro" id="IPR001182">
    <property type="entry name" value="FtsW/RodA"/>
</dbReference>
<dbReference type="Pfam" id="PF01098">
    <property type="entry name" value="FTSW_RODA_SPOVE"/>
    <property type="match status" value="1"/>
</dbReference>
<dbReference type="EMBL" id="CP001720">
    <property type="protein sequence ID" value="ACV61940.1"/>
    <property type="molecule type" value="Genomic_DNA"/>
</dbReference>
<dbReference type="Proteomes" id="UP000002217">
    <property type="component" value="Chromosome"/>
</dbReference>
<comment type="pathway">
    <text evidence="2">Cell wall biogenesis; peptidoglycan biosynthesis.</text>
</comment>
<dbReference type="RefSeq" id="WP_015756655.1">
    <property type="nucleotide sequence ID" value="NC_013216.1"/>
</dbReference>
<evidence type="ECO:0000256" key="14">
    <source>
        <dbReference type="ARBA" id="ARBA00032370"/>
    </source>
</evidence>
<dbReference type="OrthoDB" id="9812661at2"/>
<dbReference type="GO" id="GO:0008955">
    <property type="term" value="F:peptidoglycan glycosyltransferase activity"/>
    <property type="evidence" value="ECO:0007669"/>
    <property type="project" value="UniProtKB-EC"/>
</dbReference>
<evidence type="ECO:0000256" key="5">
    <source>
        <dbReference type="ARBA" id="ARBA00022676"/>
    </source>
</evidence>
<keyword evidence="13" id="KW-0961">Cell wall biogenesis/degradation</keyword>
<keyword evidence="9" id="KW-0573">Peptidoglycan synthesis</keyword>
<feature type="transmembrane region" description="Helical" evidence="22">
    <location>
        <begin position="343"/>
        <end position="364"/>
    </location>
</feature>
<comment type="function">
    <text evidence="21">Peptidoglycan polymerase that is essential for cell division.</text>
</comment>
<dbReference type="GO" id="GO:0071555">
    <property type="term" value="P:cell wall organization"/>
    <property type="evidence" value="ECO:0007669"/>
    <property type="project" value="UniProtKB-KW"/>
</dbReference>
<dbReference type="eggNOG" id="COG0772">
    <property type="taxonomic scope" value="Bacteria"/>
</dbReference>
<name>C8W472_DESAS</name>
<keyword evidence="4 23" id="KW-0132">Cell division</keyword>
<feature type="transmembrane region" description="Helical" evidence="22">
    <location>
        <begin position="191"/>
        <end position="208"/>
    </location>
</feature>
<feature type="transmembrane region" description="Helical" evidence="22">
    <location>
        <begin position="306"/>
        <end position="331"/>
    </location>
</feature>
<evidence type="ECO:0000256" key="16">
    <source>
        <dbReference type="ARBA" id="ARBA00038053"/>
    </source>
</evidence>
<dbReference type="EC" id="2.4.99.28" evidence="19"/>
<keyword evidence="8" id="KW-0133">Cell shape</keyword>